<name>A0A7S0Q2I6_9EUKA</name>
<reference evidence="3" key="1">
    <citation type="submission" date="2021-01" db="EMBL/GenBank/DDBJ databases">
        <authorList>
            <person name="Corre E."/>
            <person name="Pelletier E."/>
            <person name="Niang G."/>
            <person name="Scheremetjew M."/>
            <person name="Finn R."/>
            <person name="Kale V."/>
            <person name="Holt S."/>
            <person name="Cochrane G."/>
            <person name="Meng A."/>
            <person name="Brown T."/>
            <person name="Cohen L."/>
        </authorList>
    </citation>
    <scope>NUCLEOTIDE SEQUENCE</scope>
    <source>
        <strain evidence="3">PLY182g</strain>
    </source>
</reference>
<gene>
    <name evidence="3" type="ORF">CPEL01642_LOCUS10704</name>
</gene>
<organism evidence="3">
    <name type="scientific">Coccolithus braarudii</name>
    <dbReference type="NCBI Taxonomy" id="221442"/>
    <lineage>
        <taxon>Eukaryota</taxon>
        <taxon>Haptista</taxon>
        <taxon>Haptophyta</taxon>
        <taxon>Prymnesiophyceae</taxon>
        <taxon>Coccolithales</taxon>
        <taxon>Coccolithaceae</taxon>
        <taxon>Coccolithus</taxon>
    </lineage>
</organism>
<feature type="domain" description="Nucleotide-diphospho-sugar transferase" evidence="2">
    <location>
        <begin position="90"/>
        <end position="201"/>
    </location>
</feature>
<proteinExistence type="predicted"/>
<protein>
    <recommendedName>
        <fullName evidence="2">Nucleotide-diphospho-sugar transferase domain-containing protein</fullName>
    </recommendedName>
</protein>
<dbReference type="Pfam" id="PF03407">
    <property type="entry name" value="Nucleotid_trans"/>
    <property type="match status" value="1"/>
</dbReference>
<dbReference type="EMBL" id="HBEY01022379">
    <property type="protein sequence ID" value="CAD8607346.1"/>
    <property type="molecule type" value="Transcribed_RNA"/>
</dbReference>
<dbReference type="InterPro" id="IPR005069">
    <property type="entry name" value="Nucl-diP-sugar_transferase"/>
</dbReference>
<sequence length="392" mass="43693">MARCALGRLLLGSVATNNDYFDAAVVMARSAHENARIPCVLLAISDDVSIQGSHLYSDKLHFVVPTLLPHVSSWRPDMSWCRKRLSGWRHTSVLKCALLYSILSGGHDAFIVDADWRFISNPFDKLLTCTTVSILGARDDHFLNAGRLFIRSTSATLELSRRLANRTLVAWDQAILNEELSALDSHTQCCAANRFLDAHLVRSERIHSMKTQAAPHCRVDLRQLPPGRVLPPPDQLVNAGDPLMWAQPWNSMRHNELKSQYHHRCPTCYNRCTLHRCFETADAGCRMLAASTVHGVRIDHQSVGLHAGPGARSSTAASGFNCSWASGCCRRHPRACPSSHASTARARQQPPRTKRRTTSYASQVQKVRVPKLPKSSKDVPIWRIMSPLTTDQ</sequence>
<evidence type="ECO:0000313" key="3">
    <source>
        <dbReference type="EMBL" id="CAD8607346.1"/>
    </source>
</evidence>
<dbReference type="AlphaFoldDB" id="A0A7S0Q2I6"/>
<evidence type="ECO:0000259" key="2">
    <source>
        <dbReference type="Pfam" id="PF03407"/>
    </source>
</evidence>
<evidence type="ECO:0000256" key="1">
    <source>
        <dbReference type="SAM" id="MobiDB-lite"/>
    </source>
</evidence>
<feature type="region of interest" description="Disordered" evidence="1">
    <location>
        <begin position="335"/>
        <end position="375"/>
    </location>
</feature>
<accession>A0A7S0Q2I6</accession>